<sequence>MHRLLHRIPDPDGDDRDHEVAKADLCHIGAGIHPGKRQEDGGVEHPVDQEPCAAEERPFPLNNIQDLPVLRPPPEQGYHLVDLSRQIPLKEGGEFVIALGFAAQDYAADIAEPLVYVASDTSQANETYRTPSGPADGRCGWKDCAALHNGSIFYVQGFTAAPRQHAPLFAPITGAALSWQRALRGIGRSHHSPKTRHVYTCTPEEGLSYRG</sequence>
<dbReference type="EMBL" id="LHQS01000003">
    <property type="protein sequence ID" value="RXE55366.1"/>
    <property type="molecule type" value="Genomic_DNA"/>
</dbReference>
<dbReference type="OrthoDB" id="47220at224756"/>
<organism evidence="1 2">
    <name type="scientific">Methanoculleus taiwanensis</name>
    <dbReference type="NCBI Taxonomy" id="1550565"/>
    <lineage>
        <taxon>Archaea</taxon>
        <taxon>Methanobacteriati</taxon>
        <taxon>Methanobacteriota</taxon>
        <taxon>Stenosarchaea group</taxon>
        <taxon>Methanomicrobia</taxon>
        <taxon>Methanomicrobiales</taxon>
        <taxon>Methanomicrobiaceae</taxon>
        <taxon>Methanoculleus</taxon>
    </lineage>
</organism>
<protein>
    <submittedName>
        <fullName evidence="1">Uncharacterized protein</fullName>
    </submittedName>
</protein>
<proteinExistence type="predicted"/>
<evidence type="ECO:0000313" key="2">
    <source>
        <dbReference type="Proteomes" id="UP000290932"/>
    </source>
</evidence>
<accession>A0A498H0I3</accession>
<dbReference type="RefSeq" id="WP_128694539.1">
    <property type="nucleotide sequence ID" value="NZ_LHQS01000003.1"/>
</dbReference>
<keyword evidence="2" id="KW-1185">Reference proteome</keyword>
<dbReference type="AlphaFoldDB" id="A0A498H0I3"/>
<comment type="caution">
    <text evidence="1">The sequence shown here is derived from an EMBL/GenBank/DDBJ whole genome shotgun (WGS) entry which is preliminary data.</text>
</comment>
<evidence type="ECO:0000313" key="1">
    <source>
        <dbReference type="EMBL" id="RXE55366.1"/>
    </source>
</evidence>
<reference evidence="1 2" key="1">
    <citation type="journal article" date="2015" name="Int. J. Syst. Evol. Microbiol.">
        <title>Methanoculleus taiwanensis sp. nov., a methanogen isolated from deep marine sediment at the deformation front area near Taiwan.</title>
        <authorList>
            <person name="Weng C.Y."/>
            <person name="Chen S.C."/>
            <person name="Lai M.C."/>
            <person name="Wu S.Y."/>
            <person name="Lin S."/>
            <person name="Yang T.F."/>
            <person name="Chen P.C."/>
        </authorList>
    </citation>
    <scope>NUCLEOTIDE SEQUENCE [LARGE SCALE GENOMIC DNA]</scope>
    <source>
        <strain evidence="1 2">CYW4</strain>
    </source>
</reference>
<gene>
    <name evidence="1" type="ORF">ABH15_11475</name>
</gene>
<name>A0A498H0I3_9EURY</name>
<dbReference type="Proteomes" id="UP000290932">
    <property type="component" value="Unassembled WGS sequence"/>
</dbReference>